<dbReference type="PANTHER" id="PTHR24148">
    <property type="entry name" value="ANKYRIN REPEAT DOMAIN-CONTAINING PROTEIN 39 HOMOLOG-RELATED"/>
    <property type="match status" value="1"/>
</dbReference>
<reference evidence="2 3" key="1">
    <citation type="submission" date="2013-03" db="EMBL/GenBank/DDBJ databases">
        <title>The Genome Sequence of Phialophora europaea CBS 101466.</title>
        <authorList>
            <consortium name="The Broad Institute Genomics Platform"/>
            <person name="Cuomo C."/>
            <person name="de Hoog S."/>
            <person name="Gorbushina A."/>
            <person name="Walker B."/>
            <person name="Young S.K."/>
            <person name="Zeng Q."/>
            <person name="Gargeya S."/>
            <person name="Fitzgerald M."/>
            <person name="Haas B."/>
            <person name="Abouelleil A."/>
            <person name="Allen A.W."/>
            <person name="Alvarado L."/>
            <person name="Arachchi H.M."/>
            <person name="Berlin A.M."/>
            <person name="Chapman S.B."/>
            <person name="Gainer-Dewar J."/>
            <person name="Goldberg J."/>
            <person name="Griggs A."/>
            <person name="Gujja S."/>
            <person name="Hansen M."/>
            <person name="Howarth C."/>
            <person name="Imamovic A."/>
            <person name="Ireland A."/>
            <person name="Larimer J."/>
            <person name="McCowan C."/>
            <person name="Murphy C."/>
            <person name="Pearson M."/>
            <person name="Poon T.W."/>
            <person name="Priest M."/>
            <person name="Roberts A."/>
            <person name="Saif S."/>
            <person name="Shea T."/>
            <person name="Sisk P."/>
            <person name="Sykes S."/>
            <person name="Wortman J."/>
            <person name="Nusbaum C."/>
            <person name="Birren B."/>
        </authorList>
    </citation>
    <scope>NUCLEOTIDE SEQUENCE [LARGE SCALE GENOMIC DNA]</scope>
    <source>
        <strain evidence="2 3">CBS 101466</strain>
    </source>
</reference>
<evidence type="ECO:0000313" key="2">
    <source>
        <dbReference type="EMBL" id="ETN41540.1"/>
    </source>
</evidence>
<dbReference type="Pfam" id="PF06985">
    <property type="entry name" value="HET"/>
    <property type="match status" value="1"/>
</dbReference>
<protein>
    <recommendedName>
        <fullName evidence="1">Heterokaryon incompatibility domain-containing protein</fullName>
    </recommendedName>
</protein>
<proteinExistence type="predicted"/>
<dbReference type="HOGENOM" id="CLU_004184_7_2_1"/>
<gene>
    <name evidence="2" type="ORF">HMPREF1541_03476</name>
</gene>
<dbReference type="AlphaFoldDB" id="W2RYY3"/>
<dbReference type="InterPro" id="IPR010730">
    <property type="entry name" value="HET"/>
</dbReference>
<dbReference type="RefSeq" id="XP_008716049.1">
    <property type="nucleotide sequence ID" value="XM_008717827.1"/>
</dbReference>
<dbReference type="Proteomes" id="UP000030752">
    <property type="component" value="Unassembled WGS sequence"/>
</dbReference>
<evidence type="ECO:0000259" key="1">
    <source>
        <dbReference type="Pfam" id="PF06985"/>
    </source>
</evidence>
<evidence type="ECO:0000313" key="3">
    <source>
        <dbReference type="Proteomes" id="UP000030752"/>
    </source>
</evidence>
<dbReference type="VEuPathDB" id="FungiDB:HMPREF1541_03476"/>
<dbReference type="Pfam" id="PF26639">
    <property type="entry name" value="Het-6_barrel"/>
    <property type="match status" value="1"/>
</dbReference>
<dbReference type="GeneID" id="19970815"/>
<dbReference type="eggNOG" id="ENOG502S2V9">
    <property type="taxonomic scope" value="Eukaryota"/>
</dbReference>
<name>W2RYY3_CYPE1</name>
<accession>W2RYY3</accession>
<dbReference type="InterPro" id="IPR052895">
    <property type="entry name" value="HetReg/Transcr_Mod"/>
</dbReference>
<dbReference type="OrthoDB" id="3557394at2759"/>
<keyword evidence="3" id="KW-1185">Reference proteome</keyword>
<dbReference type="InParanoid" id="W2RYY3"/>
<organism evidence="2 3">
    <name type="scientific">Cyphellophora europaea (strain CBS 101466)</name>
    <name type="common">Phialophora europaea</name>
    <dbReference type="NCBI Taxonomy" id="1220924"/>
    <lineage>
        <taxon>Eukaryota</taxon>
        <taxon>Fungi</taxon>
        <taxon>Dikarya</taxon>
        <taxon>Ascomycota</taxon>
        <taxon>Pezizomycotina</taxon>
        <taxon>Eurotiomycetes</taxon>
        <taxon>Chaetothyriomycetidae</taxon>
        <taxon>Chaetothyriales</taxon>
        <taxon>Cyphellophoraceae</taxon>
        <taxon>Cyphellophora</taxon>
    </lineage>
</organism>
<dbReference type="PANTHER" id="PTHR24148:SF73">
    <property type="entry name" value="HET DOMAIN PROTEIN (AFU_ORTHOLOGUE AFUA_8G01020)"/>
    <property type="match status" value="1"/>
</dbReference>
<feature type="domain" description="Heterokaryon incompatibility" evidence="1">
    <location>
        <begin position="49"/>
        <end position="213"/>
    </location>
</feature>
<dbReference type="STRING" id="1220924.W2RYY3"/>
<sequence length="633" mass="72121">MDPPPTVASLYTPLRTATAIRLLAIQPGEHGSDLICEVKHDDLDAKPAYEALSYVWGNAKDTIEVICNDRKVSITRNLADALHRLRQTGQVRILWVDALCINQTDVHERSSQVRIMRDIYSSAVQVIVWLGPDMTVDVARARNLIVAISLMCQENRSAIEHSGMTAEKRLASLDISMLDKFSDATESEVAITWKALADFYARPYWTRAWVIQEVAAARKSTIVYGELHLEWQDIGWTTDWLIAQALRYDFKMPPLLELIKSDDPQRVGVMRDFSKPDSEDYYDTLLEALRASRVLQATDPRDKVYAFLGLMPNDVLTRAVEIDYDCTVVETYTRLAVASLECYQNLSILSYTQHLPEYQEDSPCPSWVPRWDTVSEAGLIQISSLEELDWSTCGTHRLQKWSFEAPRILRLQGFTFEAVGYTSASMNYLDFDLARNKQTLSPVLDQVHRFLGSESLDLAIKDTKQEVLSLAKTFTLEYDADWAGNVIEMDEDRYWADFCDYVRHAYETYQSVNPADPKEGALAELAASFAKYADGGDWQRYEIAASRDADARRFFCTKDLRVFGLGPDTMRNGDIVVILFGGRTPYILRPHVEADGSRWYTFIGAAYVSHIMRGTLMPYFEQGDFEEVEFEVR</sequence>
<dbReference type="EMBL" id="KB822719">
    <property type="protein sequence ID" value="ETN41540.1"/>
    <property type="molecule type" value="Genomic_DNA"/>
</dbReference>